<comment type="caution">
    <text evidence="3">The sequence shown here is derived from an EMBL/GenBank/DDBJ whole genome shotgun (WGS) entry which is preliminary data.</text>
</comment>
<evidence type="ECO:0000259" key="2">
    <source>
        <dbReference type="Pfam" id="PF02272"/>
    </source>
</evidence>
<proteinExistence type="predicted"/>
<gene>
    <name evidence="3" type="ORF">COV02_01295</name>
</gene>
<feature type="domain" description="DDH" evidence="1">
    <location>
        <begin position="6"/>
        <end position="111"/>
    </location>
</feature>
<dbReference type="InterPro" id="IPR003156">
    <property type="entry name" value="DHHA1_dom"/>
</dbReference>
<dbReference type="AlphaFoldDB" id="A0A2M8LAM1"/>
<dbReference type="Pfam" id="PF02272">
    <property type="entry name" value="DHHA1"/>
    <property type="match status" value="1"/>
</dbReference>
<protein>
    <recommendedName>
        <fullName evidence="5">DHHA1 domain-containing protein</fullName>
    </recommendedName>
</protein>
<accession>A0A2M8LAM1</accession>
<name>A0A2M8LAM1_9BACT</name>
<evidence type="ECO:0000313" key="4">
    <source>
        <dbReference type="Proteomes" id="UP000230959"/>
    </source>
</evidence>
<dbReference type="EMBL" id="PFER01000022">
    <property type="protein sequence ID" value="PJE73669.1"/>
    <property type="molecule type" value="Genomic_DNA"/>
</dbReference>
<dbReference type="InterPro" id="IPR001667">
    <property type="entry name" value="DDH_dom"/>
</dbReference>
<dbReference type="InterPro" id="IPR038763">
    <property type="entry name" value="DHH_sf"/>
</dbReference>
<reference evidence="4" key="1">
    <citation type="submission" date="2017-09" db="EMBL/GenBank/DDBJ databases">
        <title>Depth-based differentiation of microbial function through sediment-hosted aquifers and enrichment of novel symbionts in the deep terrestrial subsurface.</title>
        <authorList>
            <person name="Probst A.J."/>
            <person name="Ladd B."/>
            <person name="Jarett J.K."/>
            <person name="Geller-Mcgrath D.E."/>
            <person name="Sieber C.M.K."/>
            <person name="Emerson J.B."/>
            <person name="Anantharaman K."/>
            <person name="Thomas B.C."/>
            <person name="Malmstrom R."/>
            <person name="Stieglmeier M."/>
            <person name="Klingl A."/>
            <person name="Woyke T."/>
            <person name="Ryan C.M."/>
            <person name="Banfield J.F."/>
        </authorList>
    </citation>
    <scope>NUCLEOTIDE SEQUENCE [LARGE SCALE GENOMIC DNA]</scope>
</reference>
<evidence type="ECO:0000313" key="3">
    <source>
        <dbReference type="EMBL" id="PJE73669.1"/>
    </source>
</evidence>
<dbReference type="Proteomes" id="UP000230959">
    <property type="component" value="Unassembled WGS sequence"/>
</dbReference>
<organism evidence="3 4">
    <name type="scientific">Candidatus Terrybacteria bacterium CG10_big_fil_rev_8_21_14_0_10_41_10</name>
    <dbReference type="NCBI Taxonomy" id="1975026"/>
    <lineage>
        <taxon>Bacteria</taxon>
        <taxon>Candidatus Terryibacteriota</taxon>
    </lineage>
</organism>
<dbReference type="Gene3D" id="3.10.310.30">
    <property type="match status" value="1"/>
</dbReference>
<dbReference type="GO" id="GO:0003676">
    <property type="term" value="F:nucleic acid binding"/>
    <property type="evidence" value="ECO:0007669"/>
    <property type="project" value="InterPro"/>
</dbReference>
<feature type="domain" description="DHHA1" evidence="2">
    <location>
        <begin position="219"/>
        <end position="271"/>
    </location>
</feature>
<dbReference type="InterPro" id="IPR052968">
    <property type="entry name" value="Nucleotide_metab_enz"/>
</dbReference>
<sequence>MRHHDIVVFYHKDCFDGFGAAYAAWKKFKDKAAYAPLGHSLEPVKISGKKEIYFLDFCYNSQKVMDDIIRSNEKVVIIDHHITNEKVVKSMPYHSYDINHSGATLAWQYFHPKNTMPKILANIEDQDLWKFKLPFTKEVNAMLDLYDFDFKIWDKIIKDFENHAKRKKYIEMGKYALAHKESMVKRAVNRADKGVFEGYDVLISNSSFFTSEIGNALVKTGAEAAIIWNQQKGQTHVSLRADKSGKIDVSKIAAKYGGGGHKAASGFGLPADKPFPWKITK</sequence>
<evidence type="ECO:0000259" key="1">
    <source>
        <dbReference type="Pfam" id="PF01368"/>
    </source>
</evidence>
<dbReference type="Pfam" id="PF01368">
    <property type="entry name" value="DHH"/>
    <property type="match status" value="1"/>
</dbReference>
<dbReference type="PANTHER" id="PTHR42146">
    <property type="entry name" value="3',5'-CYCLIC-NUCLEOTIDE PHOSPHODIESTERASE"/>
    <property type="match status" value="1"/>
</dbReference>
<dbReference type="PANTHER" id="PTHR42146:SF1">
    <property type="entry name" value="OLIGORIBONUCLEASE NRNB"/>
    <property type="match status" value="1"/>
</dbReference>
<dbReference type="SUPFAM" id="SSF64182">
    <property type="entry name" value="DHH phosphoesterases"/>
    <property type="match status" value="1"/>
</dbReference>
<evidence type="ECO:0008006" key="5">
    <source>
        <dbReference type="Google" id="ProtNLM"/>
    </source>
</evidence>